<reference evidence="4 5" key="1">
    <citation type="journal article" date="2014" name="PLoS Genet.">
        <title>Phylogenetically driven sequencing of extremely halophilic archaea reveals strategies for static and dynamic osmo-response.</title>
        <authorList>
            <person name="Becker E.A."/>
            <person name="Seitzer P.M."/>
            <person name="Tritt A."/>
            <person name="Larsen D."/>
            <person name="Krusor M."/>
            <person name="Yao A.I."/>
            <person name="Wu D."/>
            <person name="Madern D."/>
            <person name="Eisen J.A."/>
            <person name="Darling A.E."/>
            <person name="Facciotti M.T."/>
        </authorList>
    </citation>
    <scope>NUCLEOTIDE SEQUENCE [LARGE SCALE GENOMIC DNA]</scope>
    <source>
        <strain evidence="4 5">DSM 1307</strain>
    </source>
</reference>
<dbReference type="PATRIC" id="fig|931277.6.peg.938"/>
<gene>
    <name evidence="4" type="ORF">C448_04846</name>
</gene>
<name>M0MPL9_HALMO</name>
<dbReference type="eggNOG" id="arCOG00844">
    <property type="taxonomic scope" value="Archaea"/>
</dbReference>
<feature type="domain" description="N-acetyltransferase" evidence="3">
    <location>
        <begin position="1"/>
        <end position="81"/>
    </location>
</feature>
<evidence type="ECO:0000259" key="3">
    <source>
        <dbReference type="PROSITE" id="PS51186"/>
    </source>
</evidence>
<dbReference type="PANTHER" id="PTHR43877">
    <property type="entry name" value="AMINOALKYLPHOSPHONATE N-ACETYLTRANSFERASE-RELATED-RELATED"/>
    <property type="match status" value="1"/>
</dbReference>
<dbReference type="Proteomes" id="UP000011568">
    <property type="component" value="Unassembled WGS sequence"/>
</dbReference>
<evidence type="ECO:0000313" key="4">
    <source>
        <dbReference type="EMBL" id="EMA47581.1"/>
    </source>
</evidence>
<dbReference type="GO" id="GO:0016747">
    <property type="term" value="F:acyltransferase activity, transferring groups other than amino-acyl groups"/>
    <property type="evidence" value="ECO:0007669"/>
    <property type="project" value="InterPro"/>
</dbReference>
<dbReference type="Pfam" id="PF13508">
    <property type="entry name" value="Acetyltransf_7"/>
    <property type="match status" value="1"/>
</dbReference>
<dbReference type="SUPFAM" id="SSF55729">
    <property type="entry name" value="Acyl-CoA N-acyltransferases (Nat)"/>
    <property type="match status" value="1"/>
</dbReference>
<proteinExistence type="predicted"/>
<dbReference type="InterPro" id="IPR000182">
    <property type="entry name" value="GNAT_dom"/>
</dbReference>
<dbReference type="EMBL" id="AOMC01000071">
    <property type="protein sequence ID" value="EMA47581.1"/>
    <property type="molecule type" value="Genomic_DNA"/>
</dbReference>
<dbReference type="STRING" id="931277.C448_04846"/>
<keyword evidence="2" id="KW-0012">Acyltransferase</keyword>
<dbReference type="AlphaFoldDB" id="M0MPL9"/>
<evidence type="ECO:0000256" key="1">
    <source>
        <dbReference type="ARBA" id="ARBA00022679"/>
    </source>
</evidence>
<organism evidence="4 5">
    <name type="scientific">Halococcus morrhuae DSM 1307</name>
    <dbReference type="NCBI Taxonomy" id="931277"/>
    <lineage>
        <taxon>Archaea</taxon>
        <taxon>Methanobacteriati</taxon>
        <taxon>Methanobacteriota</taxon>
        <taxon>Stenosarchaea group</taxon>
        <taxon>Halobacteria</taxon>
        <taxon>Halobacteriales</taxon>
        <taxon>Halococcaceae</taxon>
        <taxon>Halococcus</taxon>
    </lineage>
</organism>
<dbReference type="PROSITE" id="PS51186">
    <property type="entry name" value="GNAT"/>
    <property type="match status" value="1"/>
</dbReference>
<protein>
    <submittedName>
        <fullName evidence="4">GCN5-like N-acetyltransferase</fullName>
    </submittedName>
</protein>
<keyword evidence="5" id="KW-1185">Reference proteome</keyword>
<accession>M0MPL9</accession>
<feature type="non-terminal residue" evidence="4">
    <location>
        <position position="1"/>
    </location>
</feature>
<dbReference type="RefSeq" id="WP_004052189.1">
    <property type="nucleotide sequence ID" value="NZ_AOMC01000071.1"/>
</dbReference>
<keyword evidence="1 4" id="KW-0808">Transferase</keyword>
<dbReference type="InterPro" id="IPR050832">
    <property type="entry name" value="Bact_Acetyltransf"/>
</dbReference>
<evidence type="ECO:0000313" key="5">
    <source>
        <dbReference type="Proteomes" id="UP000011568"/>
    </source>
</evidence>
<dbReference type="InterPro" id="IPR016181">
    <property type="entry name" value="Acyl_CoA_acyltransferase"/>
</dbReference>
<sequence>EMCIRDRVYVAPDHRGDGIGSDLLEHARQRLVDRGAGRLRAMVLAENEPGNEFYRRLGFELRERNETRIGGETYRENVYLDL</sequence>
<dbReference type="Gene3D" id="3.40.630.30">
    <property type="match status" value="1"/>
</dbReference>
<evidence type="ECO:0000256" key="2">
    <source>
        <dbReference type="ARBA" id="ARBA00023315"/>
    </source>
</evidence>
<comment type="caution">
    <text evidence="4">The sequence shown here is derived from an EMBL/GenBank/DDBJ whole genome shotgun (WGS) entry which is preliminary data.</text>
</comment>
<dbReference type="OrthoDB" id="11597at2157"/>
<dbReference type="CDD" id="cd04301">
    <property type="entry name" value="NAT_SF"/>
    <property type="match status" value="1"/>
</dbReference>